<feature type="signal peptide" evidence="2">
    <location>
        <begin position="1"/>
        <end position="18"/>
    </location>
</feature>
<sequence>RACLAAVLAACLAVKGYSFLVPGKRIGSRTSQVRKPAAVRRMGLWREDSVLDRADKRISGPIFKLKFPEPLELLLSVPGAFMGFPHAFFGFTPLTMAWFASPVGTGSVAATSALACLAAGLLCFYGGLRGLFDFTQFTKLVIFALPSLCLAACSGVFGQVPEVAAQAGRMSLAAACLAVAVTIPLKAATDRLRPAAALSLSDQIAKRRSPLLAPYIKAMCAGGQSREALPSSDAAVMAANAVLLVQFWHAPPAAWMPGALAVTLFSLACFGRMYFWAHHLLDVLVGGSLGAAVASVLVHTGFGFRPGHVGVSFVIFLVAVAAMQKRTKIFDGDKAHQ</sequence>
<evidence type="ECO:0000256" key="1">
    <source>
        <dbReference type="SAM" id="Phobius"/>
    </source>
</evidence>
<protein>
    <recommendedName>
        <fullName evidence="3">Phosphatidic acid phosphatase type 2/haloperoxidase domain-containing protein</fullName>
    </recommendedName>
</protein>
<comment type="caution">
    <text evidence="4">The sequence shown here is derived from an EMBL/GenBank/DDBJ whole genome shotgun (WGS) entry which is preliminary data.</text>
</comment>
<dbReference type="Pfam" id="PF01569">
    <property type="entry name" value="PAP2"/>
    <property type="match status" value="1"/>
</dbReference>
<dbReference type="SUPFAM" id="SSF48317">
    <property type="entry name" value="Acid phosphatase/Vanadium-dependent haloperoxidase"/>
    <property type="match status" value="1"/>
</dbReference>
<dbReference type="EMBL" id="CAJNNW010035774">
    <property type="protein sequence ID" value="CAE8729975.1"/>
    <property type="molecule type" value="Genomic_DNA"/>
</dbReference>
<feature type="transmembrane region" description="Helical" evidence="1">
    <location>
        <begin position="73"/>
        <end position="100"/>
    </location>
</feature>
<keyword evidence="2" id="KW-0732">Signal</keyword>
<gene>
    <name evidence="4" type="ORF">PGLA2088_LOCUS45590</name>
</gene>
<feature type="transmembrane region" description="Helical" evidence="1">
    <location>
        <begin position="140"/>
        <end position="158"/>
    </location>
</feature>
<feature type="domain" description="Phosphatidic acid phosphatase type 2/haloperoxidase" evidence="3">
    <location>
        <begin position="172"/>
        <end position="300"/>
    </location>
</feature>
<reference evidence="4" key="1">
    <citation type="submission" date="2021-02" db="EMBL/GenBank/DDBJ databases">
        <authorList>
            <person name="Dougan E. K."/>
            <person name="Rhodes N."/>
            <person name="Thang M."/>
            <person name="Chan C."/>
        </authorList>
    </citation>
    <scope>NUCLEOTIDE SEQUENCE</scope>
</reference>
<proteinExistence type="predicted"/>
<feature type="transmembrane region" description="Helical" evidence="1">
    <location>
        <begin position="253"/>
        <end position="271"/>
    </location>
</feature>
<accession>A0A813LIN7</accession>
<keyword evidence="1" id="KW-0472">Membrane</keyword>
<feature type="transmembrane region" description="Helical" evidence="1">
    <location>
        <begin position="283"/>
        <end position="302"/>
    </location>
</feature>
<evidence type="ECO:0000313" key="5">
    <source>
        <dbReference type="Proteomes" id="UP000626109"/>
    </source>
</evidence>
<feature type="transmembrane region" description="Helical" evidence="1">
    <location>
        <begin position="308"/>
        <end position="324"/>
    </location>
</feature>
<dbReference type="AlphaFoldDB" id="A0A813LIN7"/>
<name>A0A813LIN7_POLGL</name>
<evidence type="ECO:0000313" key="4">
    <source>
        <dbReference type="EMBL" id="CAE8729975.1"/>
    </source>
</evidence>
<evidence type="ECO:0000259" key="3">
    <source>
        <dbReference type="Pfam" id="PF01569"/>
    </source>
</evidence>
<dbReference type="CDD" id="cd01610">
    <property type="entry name" value="PAP2_like"/>
    <property type="match status" value="1"/>
</dbReference>
<feature type="transmembrane region" description="Helical" evidence="1">
    <location>
        <begin position="107"/>
        <end position="128"/>
    </location>
</feature>
<keyword evidence="1" id="KW-1133">Transmembrane helix</keyword>
<keyword evidence="1" id="KW-0812">Transmembrane</keyword>
<dbReference type="Proteomes" id="UP000626109">
    <property type="component" value="Unassembled WGS sequence"/>
</dbReference>
<feature type="chain" id="PRO_5032777721" description="Phosphatidic acid phosphatase type 2/haloperoxidase domain-containing protein" evidence="2">
    <location>
        <begin position="19"/>
        <end position="337"/>
    </location>
</feature>
<organism evidence="4 5">
    <name type="scientific">Polarella glacialis</name>
    <name type="common">Dinoflagellate</name>
    <dbReference type="NCBI Taxonomy" id="89957"/>
    <lineage>
        <taxon>Eukaryota</taxon>
        <taxon>Sar</taxon>
        <taxon>Alveolata</taxon>
        <taxon>Dinophyceae</taxon>
        <taxon>Suessiales</taxon>
        <taxon>Suessiaceae</taxon>
        <taxon>Polarella</taxon>
    </lineage>
</organism>
<evidence type="ECO:0000256" key="2">
    <source>
        <dbReference type="SAM" id="SignalP"/>
    </source>
</evidence>
<dbReference type="InterPro" id="IPR000326">
    <property type="entry name" value="PAP2/HPO"/>
</dbReference>
<dbReference type="Gene3D" id="1.20.144.10">
    <property type="entry name" value="Phosphatidic acid phosphatase type 2/haloperoxidase"/>
    <property type="match status" value="1"/>
</dbReference>
<dbReference type="InterPro" id="IPR036938">
    <property type="entry name" value="PAP2/HPO_sf"/>
</dbReference>
<feature type="non-terminal residue" evidence="4">
    <location>
        <position position="1"/>
    </location>
</feature>